<dbReference type="InterPro" id="IPR011059">
    <property type="entry name" value="Metal-dep_hydrolase_composite"/>
</dbReference>
<organism evidence="3 4">
    <name type="scientific">Hydrogenispora ethanolica</name>
    <dbReference type="NCBI Taxonomy" id="1082276"/>
    <lineage>
        <taxon>Bacteria</taxon>
        <taxon>Bacillati</taxon>
        <taxon>Bacillota</taxon>
        <taxon>Hydrogenispora</taxon>
    </lineage>
</organism>
<keyword evidence="1" id="KW-0378">Hydrolase</keyword>
<reference evidence="3 4" key="1">
    <citation type="submission" date="2019-03" db="EMBL/GenBank/DDBJ databases">
        <title>Genomic Encyclopedia of Type Strains, Phase IV (KMG-IV): sequencing the most valuable type-strain genomes for metagenomic binning, comparative biology and taxonomic classification.</title>
        <authorList>
            <person name="Goeker M."/>
        </authorList>
    </citation>
    <scope>NUCLEOTIDE SEQUENCE [LARGE SCALE GENOMIC DNA]</scope>
    <source>
        <strain evidence="3 4">LX-B</strain>
    </source>
</reference>
<feature type="domain" description="Amidohydrolase-related" evidence="2">
    <location>
        <begin position="55"/>
        <end position="396"/>
    </location>
</feature>
<evidence type="ECO:0000313" key="3">
    <source>
        <dbReference type="EMBL" id="TCL65892.1"/>
    </source>
</evidence>
<evidence type="ECO:0000259" key="2">
    <source>
        <dbReference type="Pfam" id="PF01979"/>
    </source>
</evidence>
<dbReference type="GO" id="GO:0016810">
    <property type="term" value="F:hydrolase activity, acting on carbon-nitrogen (but not peptide) bonds"/>
    <property type="evidence" value="ECO:0007669"/>
    <property type="project" value="InterPro"/>
</dbReference>
<evidence type="ECO:0000313" key="4">
    <source>
        <dbReference type="Proteomes" id="UP000295008"/>
    </source>
</evidence>
<gene>
    <name evidence="3" type="ORF">EDC14_101622</name>
</gene>
<dbReference type="Gene3D" id="2.30.40.10">
    <property type="entry name" value="Urease, subunit C, domain 1"/>
    <property type="match status" value="1"/>
</dbReference>
<evidence type="ECO:0000256" key="1">
    <source>
        <dbReference type="ARBA" id="ARBA00022801"/>
    </source>
</evidence>
<accession>A0A4R1RJM5</accession>
<dbReference type="InterPro" id="IPR006680">
    <property type="entry name" value="Amidohydro-rel"/>
</dbReference>
<proteinExistence type="predicted"/>
<dbReference type="EMBL" id="SLUN01000016">
    <property type="protein sequence ID" value="TCL65892.1"/>
    <property type="molecule type" value="Genomic_DNA"/>
</dbReference>
<dbReference type="Pfam" id="PF01979">
    <property type="entry name" value="Amidohydro_1"/>
    <property type="match status" value="1"/>
</dbReference>
<dbReference type="InterPro" id="IPR032466">
    <property type="entry name" value="Metal_Hydrolase"/>
</dbReference>
<dbReference type="OrthoDB" id="9807210at2"/>
<sequence length="432" mass="48282">MEYDRILQDASIIDEDGLITAKASLCLKDGRIAKLAPELGDADHAPEIIDCRGLWVTPGFVNLHVHSPMNLFKGLAEDVQIHDWFNREIFPYESRLTGDDVYWGALLAIAEMTEYGVTAFADHYFGADQICRAVLDGGIRAEIAPTLFGMAPDFRQQLEESTALIERRQYSHPRLSLRMGPHAPYTCPPETLRQIVDRAKELQVGLHIHVSETAQQVEECRLLYRKTPFAYLHDAGGFELPVLIGHGLWLQDEDLAYLNDQTYLAVCPKTYLKLAMGSGAIWRHSQRLPLAIGTDGAASSNSLNPLEQARLFGLVGKFIAGDAEKYPLEQIWQILMRGHQALPFHSGRLEPGYRADLLIWDLRASLTAPLYNPLAAIIYSAESRQIVHALVGGEFVKKHGKVLLDTGPILEAVQKIQARLLRDGKGRAEVRY</sequence>
<keyword evidence="4" id="KW-1185">Reference proteome</keyword>
<dbReference type="AlphaFoldDB" id="A0A4R1RJM5"/>
<name>A0A4R1RJM5_HYDET</name>
<dbReference type="SUPFAM" id="SSF51556">
    <property type="entry name" value="Metallo-dependent hydrolases"/>
    <property type="match status" value="1"/>
</dbReference>
<dbReference type="PANTHER" id="PTHR43794:SF11">
    <property type="entry name" value="AMIDOHYDROLASE-RELATED DOMAIN-CONTAINING PROTEIN"/>
    <property type="match status" value="1"/>
</dbReference>
<dbReference type="SUPFAM" id="SSF51338">
    <property type="entry name" value="Composite domain of metallo-dependent hydrolases"/>
    <property type="match status" value="1"/>
</dbReference>
<comment type="caution">
    <text evidence="3">The sequence shown here is derived from an EMBL/GenBank/DDBJ whole genome shotgun (WGS) entry which is preliminary data.</text>
</comment>
<dbReference type="PANTHER" id="PTHR43794">
    <property type="entry name" value="AMINOHYDROLASE SSNA-RELATED"/>
    <property type="match status" value="1"/>
</dbReference>
<dbReference type="Proteomes" id="UP000295008">
    <property type="component" value="Unassembled WGS sequence"/>
</dbReference>
<dbReference type="Gene3D" id="3.20.20.140">
    <property type="entry name" value="Metal-dependent hydrolases"/>
    <property type="match status" value="1"/>
</dbReference>
<protein>
    <submittedName>
        <fullName evidence="3">5-methylthioadenosine/S-adenosylhomocysteine deaminase</fullName>
    </submittedName>
</protein>
<dbReference type="InterPro" id="IPR050287">
    <property type="entry name" value="MTA/SAH_deaminase"/>
</dbReference>
<dbReference type="RefSeq" id="WP_132014855.1">
    <property type="nucleotide sequence ID" value="NZ_SLUN01000016.1"/>
</dbReference>